<dbReference type="InterPro" id="IPR028081">
    <property type="entry name" value="Leu-bd"/>
</dbReference>
<evidence type="ECO:0000259" key="5">
    <source>
        <dbReference type="Pfam" id="PF13458"/>
    </source>
</evidence>
<dbReference type="PATRIC" id="fig|1294273.3.peg.2948"/>
<dbReference type="KEGG" id="red:roselon_02986"/>
<dbReference type="Pfam" id="PF13458">
    <property type="entry name" value="Peripla_BP_6"/>
    <property type="match status" value="1"/>
</dbReference>
<sequence>MKKILLASAATMAMTGGTFAQDGGEVPLGILLSFTGPIESLVPPIAGGAELAIAEVNASGAFMDGMTVTPVRADTFCSDAAGATANAERVITTDGVVGIMGSDCSGMSTAILANVAVPNGVPMIRPPRPAPRCPRPTITACSTAPPRRMRGRARFWPAS</sequence>
<dbReference type="EMBL" id="CP004372">
    <property type="protein sequence ID" value="AHM05267.1"/>
    <property type="molecule type" value="Genomic_DNA"/>
</dbReference>
<dbReference type="PANTHER" id="PTHR30483:SF6">
    <property type="entry name" value="PERIPLASMIC BINDING PROTEIN OF ABC TRANSPORTER FOR NATURAL AMINO ACIDS"/>
    <property type="match status" value="1"/>
</dbReference>
<evidence type="ECO:0000256" key="1">
    <source>
        <dbReference type="ARBA" id="ARBA00010062"/>
    </source>
</evidence>
<name>W8S4W8_9RHOB</name>
<feature type="signal peptide" evidence="4">
    <location>
        <begin position="1"/>
        <end position="20"/>
    </location>
</feature>
<reference evidence="6 7" key="1">
    <citation type="submission" date="2013-03" db="EMBL/GenBank/DDBJ databases">
        <authorList>
            <person name="Fiebig A."/>
            <person name="Goeker M."/>
            <person name="Klenk H.-P.P."/>
        </authorList>
    </citation>
    <scope>NUCLEOTIDE SEQUENCE [LARGE SCALE GENOMIC DNA]</scope>
    <source>
        <strain evidence="7">DSM 19469</strain>
    </source>
</reference>
<dbReference type="InterPro" id="IPR028082">
    <property type="entry name" value="Peripla_BP_I"/>
</dbReference>
<feature type="domain" description="Leucine-binding protein" evidence="5">
    <location>
        <begin position="26"/>
        <end position="140"/>
    </location>
</feature>
<dbReference type="PANTHER" id="PTHR30483">
    <property type="entry name" value="LEUCINE-SPECIFIC-BINDING PROTEIN"/>
    <property type="match status" value="1"/>
</dbReference>
<evidence type="ECO:0000313" key="7">
    <source>
        <dbReference type="Proteomes" id="UP000019593"/>
    </source>
</evidence>
<dbReference type="AlphaFoldDB" id="W8S4W8"/>
<protein>
    <submittedName>
        <fullName evidence="6">Branched-chain amino acid ABC transporter, amino acid-binding protein</fullName>
    </submittedName>
</protein>
<keyword evidence="3" id="KW-0029">Amino-acid transport</keyword>
<proteinExistence type="inferred from homology"/>
<accession>W8S4W8</accession>
<dbReference type="HOGENOM" id="CLU_1659415_0_0_5"/>
<keyword evidence="3" id="KW-0813">Transport</keyword>
<dbReference type="Gene3D" id="3.40.50.2300">
    <property type="match status" value="1"/>
</dbReference>
<dbReference type="eggNOG" id="COG0683">
    <property type="taxonomic scope" value="Bacteria"/>
</dbReference>
<dbReference type="InterPro" id="IPR051010">
    <property type="entry name" value="BCAA_transport"/>
</dbReference>
<dbReference type="Proteomes" id="UP000019593">
    <property type="component" value="Chromosome"/>
</dbReference>
<evidence type="ECO:0000256" key="3">
    <source>
        <dbReference type="ARBA" id="ARBA00022970"/>
    </source>
</evidence>
<dbReference type="GO" id="GO:0006865">
    <property type="term" value="P:amino acid transport"/>
    <property type="evidence" value="ECO:0007669"/>
    <property type="project" value="UniProtKB-KW"/>
</dbReference>
<evidence type="ECO:0000256" key="4">
    <source>
        <dbReference type="SAM" id="SignalP"/>
    </source>
</evidence>
<feature type="chain" id="PRO_5004912854" evidence="4">
    <location>
        <begin position="21"/>
        <end position="159"/>
    </location>
</feature>
<evidence type="ECO:0000313" key="6">
    <source>
        <dbReference type="EMBL" id="AHM05267.1"/>
    </source>
</evidence>
<evidence type="ECO:0000256" key="2">
    <source>
        <dbReference type="ARBA" id="ARBA00022729"/>
    </source>
</evidence>
<organism evidence="6 7">
    <name type="scientific">Roseicyclus elongatus DSM 19469</name>
    <dbReference type="NCBI Taxonomy" id="1294273"/>
    <lineage>
        <taxon>Bacteria</taxon>
        <taxon>Pseudomonadati</taxon>
        <taxon>Pseudomonadota</taxon>
        <taxon>Alphaproteobacteria</taxon>
        <taxon>Rhodobacterales</taxon>
        <taxon>Roseobacteraceae</taxon>
        <taxon>Roseicyclus</taxon>
    </lineage>
</organism>
<dbReference type="STRING" id="1294273.roselon_02986"/>
<keyword evidence="7" id="KW-1185">Reference proteome</keyword>
<comment type="similarity">
    <text evidence="1">Belongs to the leucine-binding protein family.</text>
</comment>
<keyword evidence="2 4" id="KW-0732">Signal</keyword>
<gene>
    <name evidence="6" type="ORF">roselon_02986</name>
</gene>
<dbReference type="SUPFAM" id="SSF53822">
    <property type="entry name" value="Periplasmic binding protein-like I"/>
    <property type="match status" value="1"/>
</dbReference>